<dbReference type="PANTHER" id="PTHR42788:SF13">
    <property type="entry name" value="ALIPHATIC SULFONATES IMPORT ATP-BINDING PROTEIN SSUB"/>
    <property type="match status" value="1"/>
</dbReference>
<protein>
    <submittedName>
        <fullName evidence="6">ABC transporter</fullName>
    </submittedName>
</protein>
<dbReference type="InterPro" id="IPR050166">
    <property type="entry name" value="ABC_transporter_ATP-bind"/>
</dbReference>
<keyword evidence="4" id="KW-0067">ATP-binding</keyword>
<dbReference type="CDD" id="cd03293">
    <property type="entry name" value="ABC_NrtD_SsuB_transporters"/>
    <property type="match status" value="1"/>
</dbReference>
<proteinExistence type="inferred from homology"/>
<dbReference type="SMART" id="SM00382">
    <property type="entry name" value="AAA"/>
    <property type="match status" value="1"/>
</dbReference>
<evidence type="ECO:0000256" key="2">
    <source>
        <dbReference type="ARBA" id="ARBA00022448"/>
    </source>
</evidence>
<evidence type="ECO:0000313" key="7">
    <source>
        <dbReference type="Proteomes" id="UP000662703"/>
    </source>
</evidence>
<dbReference type="SUPFAM" id="SSF52540">
    <property type="entry name" value="P-loop containing nucleoside triphosphate hydrolases"/>
    <property type="match status" value="1"/>
</dbReference>
<dbReference type="Pfam" id="PF00005">
    <property type="entry name" value="ABC_tran"/>
    <property type="match status" value="1"/>
</dbReference>
<dbReference type="RefSeq" id="WP_194865565.1">
    <property type="nucleotide sequence ID" value="NZ_ARXX01000041.1"/>
</dbReference>
<comment type="similarity">
    <text evidence="1">Belongs to the ABC transporter superfamily.</text>
</comment>
<accession>A0ABS0AT44</accession>
<sequence length="268" mass="30365">MDNGIRIQGLTKSFPSPRKHEAAHRVLNGLDLTIEDNEFVCVLGPSGCGKSTLLNTLSGLDRDYDGEIRFGGRPMTRAGKPPVRMGYLFQDPRLLPWLSAERNVDFALENSDVPRHRWADIKDHYFQLTGLQAFRRHHPHELSGGMAQRLSLVRALAIEPDVLFMDEPFSGLDELTARRLRVDLLDIWRRTGKTIVFITHNSYEATFLADRVVVLSQGRIRREIPVTVPRPRDYDDPALFAVSKEVAATFIAAAEEAERARARLSEKH</sequence>
<dbReference type="PROSITE" id="PS00211">
    <property type="entry name" value="ABC_TRANSPORTER_1"/>
    <property type="match status" value="1"/>
</dbReference>
<evidence type="ECO:0000256" key="4">
    <source>
        <dbReference type="ARBA" id="ARBA00022840"/>
    </source>
</evidence>
<comment type="caution">
    <text evidence="6">The sequence shown here is derived from an EMBL/GenBank/DDBJ whole genome shotgun (WGS) entry which is preliminary data.</text>
</comment>
<dbReference type="InterPro" id="IPR027417">
    <property type="entry name" value="P-loop_NTPase"/>
</dbReference>
<reference evidence="6 7" key="1">
    <citation type="submission" date="2012-09" db="EMBL/GenBank/DDBJ databases">
        <title>Genome Sequence of alkane-degrading Bacterium Alcanivorax sp. 521-1.</title>
        <authorList>
            <person name="Lai Q."/>
            <person name="Shao Z."/>
        </authorList>
    </citation>
    <scope>NUCLEOTIDE SEQUENCE [LARGE SCALE GENOMIC DNA]</scope>
    <source>
        <strain evidence="6 7">521-1</strain>
    </source>
</reference>
<evidence type="ECO:0000259" key="5">
    <source>
        <dbReference type="PROSITE" id="PS50893"/>
    </source>
</evidence>
<keyword evidence="7" id="KW-1185">Reference proteome</keyword>
<name>A0ABS0AT44_9GAMM</name>
<evidence type="ECO:0000256" key="3">
    <source>
        <dbReference type="ARBA" id="ARBA00022741"/>
    </source>
</evidence>
<dbReference type="PANTHER" id="PTHR42788">
    <property type="entry name" value="TAURINE IMPORT ATP-BINDING PROTEIN-RELATED"/>
    <property type="match status" value="1"/>
</dbReference>
<keyword evidence="3" id="KW-0547">Nucleotide-binding</keyword>
<keyword evidence="2" id="KW-0813">Transport</keyword>
<dbReference type="Proteomes" id="UP000662703">
    <property type="component" value="Unassembled WGS sequence"/>
</dbReference>
<gene>
    <name evidence="6" type="ORF">Y5W_02596</name>
</gene>
<evidence type="ECO:0000313" key="6">
    <source>
        <dbReference type="EMBL" id="MBF5057302.1"/>
    </source>
</evidence>
<dbReference type="Gene3D" id="3.40.50.300">
    <property type="entry name" value="P-loop containing nucleotide triphosphate hydrolases"/>
    <property type="match status" value="1"/>
</dbReference>
<dbReference type="EMBL" id="ARXX01000041">
    <property type="protein sequence ID" value="MBF5057302.1"/>
    <property type="molecule type" value="Genomic_DNA"/>
</dbReference>
<dbReference type="InterPro" id="IPR003439">
    <property type="entry name" value="ABC_transporter-like_ATP-bd"/>
</dbReference>
<dbReference type="InterPro" id="IPR017871">
    <property type="entry name" value="ABC_transporter-like_CS"/>
</dbReference>
<feature type="domain" description="ABC transporter" evidence="5">
    <location>
        <begin position="5"/>
        <end position="242"/>
    </location>
</feature>
<organism evidence="6 7">
    <name type="scientific">Alloalcanivorax profundimaris</name>
    <dbReference type="NCBI Taxonomy" id="2735259"/>
    <lineage>
        <taxon>Bacteria</taxon>
        <taxon>Pseudomonadati</taxon>
        <taxon>Pseudomonadota</taxon>
        <taxon>Gammaproteobacteria</taxon>
        <taxon>Oceanospirillales</taxon>
        <taxon>Alcanivoracaceae</taxon>
        <taxon>Alloalcanivorax</taxon>
    </lineage>
</organism>
<dbReference type="PROSITE" id="PS50893">
    <property type="entry name" value="ABC_TRANSPORTER_2"/>
    <property type="match status" value="1"/>
</dbReference>
<evidence type="ECO:0000256" key="1">
    <source>
        <dbReference type="ARBA" id="ARBA00005417"/>
    </source>
</evidence>
<dbReference type="InterPro" id="IPR003593">
    <property type="entry name" value="AAA+_ATPase"/>
</dbReference>